<dbReference type="InterPro" id="IPR018376">
    <property type="entry name" value="Enoyl-CoA_hyd/isom_CS"/>
</dbReference>
<comment type="similarity">
    <text evidence="14">Belongs to the enoyl-CoA hydratase/isomerase family.</text>
</comment>
<evidence type="ECO:0000256" key="10">
    <source>
        <dbReference type="ARBA" id="ARBA00023235"/>
    </source>
</evidence>
<dbReference type="CDD" id="cd06558">
    <property type="entry name" value="crotonase-like"/>
    <property type="match status" value="1"/>
</dbReference>
<dbReference type="Gene3D" id="3.40.50.720">
    <property type="entry name" value="NAD(P)-binding Rossmann-like Domain"/>
    <property type="match status" value="1"/>
</dbReference>
<dbReference type="Gene3D" id="3.90.226.10">
    <property type="entry name" value="2-enoyl-CoA Hydratase, Chain A, domain 1"/>
    <property type="match status" value="1"/>
</dbReference>
<feature type="domain" description="3-hydroxyacyl-CoA dehydrogenase NAD binding" evidence="16">
    <location>
        <begin position="338"/>
        <end position="516"/>
    </location>
</feature>
<evidence type="ECO:0000313" key="18">
    <source>
        <dbReference type="Proteomes" id="UP000646745"/>
    </source>
</evidence>
<sequence>MIRGGSRGERLSKILSLMETSMLYQGDAIHVERQQGEIAVLTLDLKAESVNKLSSGVIAELTEAVGEIEKAQGLKGLIVVSAKEAFIVGADITEFHAMFAKDEAFLVEMNQRVHALFNRLEDLPFPTVTALNGLALGGGCELSLTTDFRVMADSAQIGLPETKLGIVPGWGGCVRLPRLIGADNAIEWICGGTQNDAATALKVGAVDAVVPLEALAAAARDLIDKANAGDFDYRARRVEKGSPLKLNPVEQMMAFETAKGYVAGKAGPHYPAPVEAIRVIQKGAGEGRERAQAIEARAFAKLAKTDVCYNLVGLFLNDQAVKKKAKGYAREVDPIEQAAVLGAGIMGGGIAYQSAYKGTPILMKDIREEAIELGLKEARKLLVKQLERGKLSQEKLAEVLGNIRPTLSYGDFGHVDLVVEAVVENPKIKAAVLKEVESTVGERAVLASNTSTISIDRLAADLSRPENFCGMHFFNPVHRMPLVEVIRGSKTSDTAVAATVAYARQMGKTPIVVNDCPGFLVNRILFPYFGGFSGLVEHGADFERVDKLMERFGWPMGPAYLLDVVGIDTAVHASHVMAEGFPDRMAHEGKSAIELMFDSERLGQKNGKGFYTYTEDKKGKPVKQHDDEAHRLVESVVRESRELADDEIVARLMVPLCLETVRCLEDGIVGTPAEADMALIYGIGFPPFRGGALRYIDAMGTAAFVALAERLAGELGALYAPTERLKAMAERGERFYPDDNVPSDDNPSA</sequence>
<evidence type="ECO:0000256" key="5">
    <source>
        <dbReference type="ARBA" id="ARBA00022832"/>
    </source>
</evidence>
<dbReference type="InterPro" id="IPR012799">
    <property type="entry name" value="FadB"/>
</dbReference>
<keyword evidence="5" id="KW-0276">Fatty acid metabolism</keyword>
<dbReference type="Gene3D" id="1.10.1040.50">
    <property type="match status" value="1"/>
</dbReference>
<dbReference type="EC" id="4.2.1.17" evidence="4"/>
<accession>A0ABQ3DTW6</accession>
<keyword evidence="18" id="KW-1185">Reference proteome</keyword>
<dbReference type="InterPro" id="IPR050136">
    <property type="entry name" value="FA_oxidation_alpha_subunit"/>
</dbReference>
<name>A0ABQ3DTW6_9GAMM</name>
<keyword evidence="6" id="KW-0442">Lipid degradation</keyword>
<comment type="pathway">
    <text evidence="1">Lipid metabolism; fatty acid beta-oxidation.</text>
</comment>
<evidence type="ECO:0000256" key="12">
    <source>
        <dbReference type="ARBA" id="ARBA00023268"/>
    </source>
</evidence>
<dbReference type="InterPro" id="IPR008927">
    <property type="entry name" value="6-PGluconate_DH-like_C_sf"/>
</dbReference>
<evidence type="ECO:0000256" key="1">
    <source>
        <dbReference type="ARBA" id="ARBA00005005"/>
    </source>
</evidence>
<dbReference type="SUPFAM" id="SSF48179">
    <property type="entry name" value="6-phosphogluconate dehydrogenase C-terminal domain-like"/>
    <property type="match status" value="2"/>
</dbReference>
<dbReference type="Pfam" id="PF00378">
    <property type="entry name" value="ECH_1"/>
    <property type="match status" value="1"/>
</dbReference>
<evidence type="ECO:0000256" key="7">
    <source>
        <dbReference type="ARBA" id="ARBA00023002"/>
    </source>
</evidence>
<dbReference type="Pfam" id="PF00725">
    <property type="entry name" value="3HCDH"/>
    <property type="match status" value="1"/>
</dbReference>
<keyword evidence="8" id="KW-0520">NAD</keyword>
<comment type="similarity">
    <text evidence="2">In the central section; belongs to the 3-hydroxyacyl-CoA dehydrogenase family.</text>
</comment>
<evidence type="ECO:0000256" key="6">
    <source>
        <dbReference type="ARBA" id="ARBA00022963"/>
    </source>
</evidence>
<keyword evidence="12" id="KW-0511">Multifunctional enzyme</keyword>
<evidence type="ECO:0000259" key="15">
    <source>
        <dbReference type="Pfam" id="PF00725"/>
    </source>
</evidence>
<dbReference type="InterPro" id="IPR006176">
    <property type="entry name" value="3-OHacyl-CoA_DH_NAD-bd"/>
</dbReference>
<comment type="caution">
    <text evidence="17">The sequence shown here is derived from an EMBL/GenBank/DDBJ whole genome shotgun (WGS) entry which is preliminary data.</text>
</comment>
<feature type="domain" description="3-hydroxyacyl-CoA dehydrogenase C-terminal" evidence="15">
    <location>
        <begin position="518"/>
        <end position="613"/>
    </location>
</feature>
<evidence type="ECO:0000256" key="3">
    <source>
        <dbReference type="ARBA" id="ARBA00008750"/>
    </source>
</evidence>
<reference evidence="18" key="1">
    <citation type="journal article" date="2019" name="Int. J. Syst. Evol. Microbiol.">
        <title>The Global Catalogue of Microorganisms (GCM) 10K type strain sequencing project: providing services to taxonomists for standard genome sequencing and annotation.</title>
        <authorList>
            <consortium name="The Broad Institute Genomics Platform"/>
            <consortium name="The Broad Institute Genome Sequencing Center for Infectious Disease"/>
            <person name="Wu L."/>
            <person name="Ma J."/>
        </authorList>
    </citation>
    <scope>NUCLEOTIDE SEQUENCE [LARGE SCALE GENOMIC DNA]</scope>
    <source>
        <strain evidence="18">KCTC 32998</strain>
    </source>
</reference>
<proteinExistence type="inferred from homology"/>
<comment type="similarity">
    <text evidence="3">In the N-terminal section; belongs to the enoyl-CoA hydratase/isomerase family.</text>
</comment>
<dbReference type="PROSITE" id="PS00067">
    <property type="entry name" value="3HCDH"/>
    <property type="match status" value="1"/>
</dbReference>
<evidence type="ECO:0000256" key="9">
    <source>
        <dbReference type="ARBA" id="ARBA00023098"/>
    </source>
</evidence>
<dbReference type="NCBIfam" id="TIGR02437">
    <property type="entry name" value="FadB"/>
    <property type="match status" value="1"/>
</dbReference>
<dbReference type="Proteomes" id="UP000646745">
    <property type="component" value="Unassembled WGS sequence"/>
</dbReference>
<dbReference type="PANTHER" id="PTHR43612">
    <property type="entry name" value="TRIFUNCTIONAL ENZYME SUBUNIT ALPHA"/>
    <property type="match status" value="1"/>
</dbReference>
<dbReference type="InterPro" id="IPR029045">
    <property type="entry name" value="ClpP/crotonase-like_dom_sf"/>
</dbReference>
<evidence type="ECO:0000313" key="17">
    <source>
        <dbReference type="EMBL" id="GHB07117.1"/>
    </source>
</evidence>
<dbReference type="PANTHER" id="PTHR43612:SF3">
    <property type="entry name" value="TRIFUNCTIONAL ENZYME SUBUNIT ALPHA, MITOCHONDRIAL"/>
    <property type="match status" value="1"/>
</dbReference>
<keyword evidence="9" id="KW-0443">Lipid metabolism</keyword>
<dbReference type="InterPro" id="IPR006108">
    <property type="entry name" value="3HC_DH_C"/>
</dbReference>
<dbReference type="SUPFAM" id="SSF52096">
    <property type="entry name" value="ClpP/crotonase"/>
    <property type="match status" value="1"/>
</dbReference>
<dbReference type="Pfam" id="PF02737">
    <property type="entry name" value="3HCDH_N"/>
    <property type="match status" value="1"/>
</dbReference>
<dbReference type="EMBL" id="BMZI01000001">
    <property type="protein sequence ID" value="GHB07117.1"/>
    <property type="molecule type" value="Genomic_DNA"/>
</dbReference>
<evidence type="ECO:0000256" key="2">
    <source>
        <dbReference type="ARBA" id="ARBA00007005"/>
    </source>
</evidence>
<dbReference type="NCBIfam" id="NF008727">
    <property type="entry name" value="PRK11730.1"/>
    <property type="match status" value="1"/>
</dbReference>
<comment type="catalytic activity">
    <reaction evidence="13">
        <text>a (3S)-3-hydroxyacyl-CoA + NAD(+) = a 3-oxoacyl-CoA + NADH + H(+)</text>
        <dbReference type="Rhea" id="RHEA:22432"/>
        <dbReference type="ChEBI" id="CHEBI:15378"/>
        <dbReference type="ChEBI" id="CHEBI:57318"/>
        <dbReference type="ChEBI" id="CHEBI:57540"/>
        <dbReference type="ChEBI" id="CHEBI:57945"/>
        <dbReference type="ChEBI" id="CHEBI:90726"/>
        <dbReference type="EC" id="1.1.1.35"/>
    </reaction>
</comment>
<evidence type="ECO:0000259" key="16">
    <source>
        <dbReference type="Pfam" id="PF02737"/>
    </source>
</evidence>
<evidence type="ECO:0000256" key="11">
    <source>
        <dbReference type="ARBA" id="ARBA00023239"/>
    </source>
</evidence>
<evidence type="ECO:0000256" key="13">
    <source>
        <dbReference type="ARBA" id="ARBA00049556"/>
    </source>
</evidence>
<dbReference type="InterPro" id="IPR036291">
    <property type="entry name" value="NAD(P)-bd_dom_sf"/>
</dbReference>
<dbReference type="PROSITE" id="PS00166">
    <property type="entry name" value="ENOYL_COA_HYDRATASE"/>
    <property type="match status" value="1"/>
</dbReference>
<evidence type="ECO:0000256" key="8">
    <source>
        <dbReference type="ARBA" id="ARBA00023027"/>
    </source>
</evidence>
<dbReference type="InterPro" id="IPR006180">
    <property type="entry name" value="3-OHacyl-CoA_DH_CS"/>
</dbReference>
<organism evidence="17 18">
    <name type="scientific">Salinicola rhizosphaerae</name>
    <dbReference type="NCBI Taxonomy" id="1443141"/>
    <lineage>
        <taxon>Bacteria</taxon>
        <taxon>Pseudomonadati</taxon>
        <taxon>Pseudomonadota</taxon>
        <taxon>Gammaproteobacteria</taxon>
        <taxon>Oceanospirillales</taxon>
        <taxon>Halomonadaceae</taxon>
        <taxon>Salinicola</taxon>
    </lineage>
</organism>
<keyword evidence="7" id="KW-0560">Oxidoreductase</keyword>
<evidence type="ECO:0000256" key="4">
    <source>
        <dbReference type="ARBA" id="ARBA00012076"/>
    </source>
</evidence>
<gene>
    <name evidence="17" type="primary">fadB</name>
    <name evidence="17" type="ORF">GCM10009038_00380</name>
</gene>
<keyword evidence="11" id="KW-0456">Lyase</keyword>
<dbReference type="InterPro" id="IPR001753">
    <property type="entry name" value="Enoyl-CoA_hydra/iso"/>
</dbReference>
<dbReference type="SUPFAM" id="SSF51735">
    <property type="entry name" value="NAD(P)-binding Rossmann-fold domains"/>
    <property type="match status" value="1"/>
</dbReference>
<keyword evidence="10" id="KW-0413">Isomerase</keyword>
<evidence type="ECO:0000256" key="14">
    <source>
        <dbReference type="RuleBase" id="RU003707"/>
    </source>
</evidence>
<protein>
    <recommendedName>
        <fullName evidence="4">enoyl-CoA hydratase</fullName>
        <ecNumber evidence="4">4.2.1.17</ecNumber>
    </recommendedName>
</protein>